<keyword evidence="4" id="KW-1185">Reference proteome</keyword>
<evidence type="ECO:0000313" key="4">
    <source>
        <dbReference type="Proteomes" id="UP000037069"/>
    </source>
</evidence>
<accession>A0A0L0CIE4</accession>
<reference evidence="3 4" key="1">
    <citation type="journal article" date="2015" name="Nat. Commun.">
        <title>Lucilia cuprina genome unlocks parasitic fly biology to underpin future interventions.</title>
        <authorList>
            <person name="Anstead C.A."/>
            <person name="Korhonen P.K."/>
            <person name="Young N.D."/>
            <person name="Hall R.S."/>
            <person name="Jex A.R."/>
            <person name="Murali S.C."/>
            <person name="Hughes D.S."/>
            <person name="Lee S.F."/>
            <person name="Perry T."/>
            <person name="Stroehlein A.J."/>
            <person name="Ansell B.R."/>
            <person name="Breugelmans B."/>
            <person name="Hofmann A."/>
            <person name="Qu J."/>
            <person name="Dugan S."/>
            <person name="Lee S.L."/>
            <person name="Chao H."/>
            <person name="Dinh H."/>
            <person name="Han Y."/>
            <person name="Doddapaneni H.V."/>
            <person name="Worley K.C."/>
            <person name="Muzny D.M."/>
            <person name="Ioannidis P."/>
            <person name="Waterhouse R.M."/>
            <person name="Zdobnov E.M."/>
            <person name="James P.J."/>
            <person name="Bagnall N.H."/>
            <person name="Kotze A.C."/>
            <person name="Gibbs R.A."/>
            <person name="Richards S."/>
            <person name="Batterham P."/>
            <person name="Gasser R.B."/>
        </authorList>
    </citation>
    <scope>NUCLEOTIDE SEQUENCE [LARGE SCALE GENOMIC DNA]</scope>
    <source>
        <strain evidence="3 4">LS</strain>
        <tissue evidence="3">Full body</tissue>
    </source>
</reference>
<evidence type="ECO:0000256" key="2">
    <source>
        <dbReference type="SAM" id="Phobius"/>
    </source>
</evidence>
<dbReference type="EMBL" id="JRES01000349">
    <property type="protein sequence ID" value="KNC32015.1"/>
    <property type="molecule type" value="Genomic_DNA"/>
</dbReference>
<evidence type="ECO:0000313" key="3">
    <source>
        <dbReference type="EMBL" id="KNC32015.1"/>
    </source>
</evidence>
<keyword evidence="2" id="KW-0812">Transmembrane</keyword>
<feature type="transmembrane region" description="Helical" evidence="2">
    <location>
        <begin position="121"/>
        <end position="140"/>
    </location>
</feature>
<gene>
    <name evidence="3" type="ORF">FF38_10701</name>
</gene>
<keyword evidence="2" id="KW-1133">Transmembrane helix</keyword>
<organism evidence="3 4">
    <name type="scientific">Lucilia cuprina</name>
    <name type="common">Green bottle fly</name>
    <name type="synonym">Australian sheep blowfly</name>
    <dbReference type="NCBI Taxonomy" id="7375"/>
    <lineage>
        <taxon>Eukaryota</taxon>
        <taxon>Metazoa</taxon>
        <taxon>Ecdysozoa</taxon>
        <taxon>Arthropoda</taxon>
        <taxon>Hexapoda</taxon>
        <taxon>Insecta</taxon>
        <taxon>Pterygota</taxon>
        <taxon>Neoptera</taxon>
        <taxon>Endopterygota</taxon>
        <taxon>Diptera</taxon>
        <taxon>Brachycera</taxon>
        <taxon>Muscomorpha</taxon>
        <taxon>Oestroidea</taxon>
        <taxon>Calliphoridae</taxon>
        <taxon>Luciliinae</taxon>
        <taxon>Lucilia</taxon>
    </lineage>
</organism>
<feature type="transmembrane region" description="Helical" evidence="2">
    <location>
        <begin position="79"/>
        <end position="101"/>
    </location>
</feature>
<protein>
    <submittedName>
        <fullName evidence="3">Uncharacterized protein</fullName>
    </submittedName>
</protein>
<sequence>MSDEQRHHIQPQQQQQQNQPSSQQLQRRHNCCRLCLAPDNECISILNSYAADKEPLASKIHTCVSVKVFFSTIIFERLLVCWLPSFDVCIIITENIAIAMFASCGGSSETTTDDDNDDEDFVMVVAIIVGCLASWLNGSLSRNTFMNKYAYLAPYILCTSSYGMVCWICTVNHVYGSNNDDVDDNVADDDGGGWFLFMPG</sequence>
<proteinExistence type="predicted"/>
<dbReference type="Proteomes" id="UP000037069">
    <property type="component" value="Unassembled WGS sequence"/>
</dbReference>
<feature type="transmembrane region" description="Helical" evidence="2">
    <location>
        <begin position="152"/>
        <end position="175"/>
    </location>
</feature>
<evidence type="ECO:0000256" key="1">
    <source>
        <dbReference type="SAM" id="MobiDB-lite"/>
    </source>
</evidence>
<feature type="region of interest" description="Disordered" evidence="1">
    <location>
        <begin position="1"/>
        <end position="23"/>
    </location>
</feature>
<keyword evidence="2" id="KW-0472">Membrane</keyword>
<name>A0A0L0CIE4_LUCCU</name>
<dbReference type="AlphaFoldDB" id="A0A0L0CIE4"/>
<comment type="caution">
    <text evidence="3">The sequence shown here is derived from an EMBL/GenBank/DDBJ whole genome shotgun (WGS) entry which is preliminary data.</text>
</comment>
<feature type="compositionally biased region" description="Low complexity" evidence="1">
    <location>
        <begin position="10"/>
        <end position="23"/>
    </location>
</feature>